<feature type="domain" description="DUF5723" evidence="2">
    <location>
        <begin position="61"/>
        <end position="425"/>
    </location>
</feature>
<dbReference type="AlphaFoldDB" id="A0A1M6TQG2"/>
<keyword evidence="4" id="KW-1185">Reference proteome</keyword>
<accession>A0A1M6TQG2</accession>
<dbReference type="Pfam" id="PF18990">
    <property type="entry name" value="DUF5723"/>
    <property type="match status" value="1"/>
</dbReference>
<dbReference type="InterPro" id="IPR043781">
    <property type="entry name" value="DUF5723"/>
</dbReference>
<name>A0A1M6TQG2_9BACT</name>
<dbReference type="STRING" id="1121959.SAMN02746009_01189"/>
<protein>
    <recommendedName>
        <fullName evidence="2">DUF5723 domain-containing protein</fullName>
    </recommendedName>
</protein>
<dbReference type="Gene3D" id="2.40.160.60">
    <property type="entry name" value="Outer membrane protein transport protein (OMPP1/FadL/TodX)"/>
    <property type="match status" value="1"/>
</dbReference>
<evidence type="ECO:0000259" key="2">
    <source>
        <dbReference type="Pfam" id="PF18990"/>
    </source>
</evidence>
<evidence type="ECO:0000313" key="3">
    <source>
        <dbReference type="EMBL" id="SHK59153.1"/>
    </source>
</evidence>
<keyword evidence="1" id="KW-0732">Signal</keyword>
<feature type="chain" id="PRO_5011957734" description="DUF5723 domain-containing protein" evidence="1">
    <location>
        <begin position="23"/>
        <end position="467"/>
    </location>
</feature>
<dbReference type="Proteomes" id="UP000183947">
    <property type="component" value="Unassembled WGS sequence"/>
</dbReference>
<organism evidence="3 4">
    <name type="scientific">Hymenobacter psychrotolerans DSM 18569</name>
    <dbReference type="NCBI Taxonomy" id="1121959"/>
    <lineage>
        <taxon>Bacteria</taxon>
        <taxon>Pseudomonadati</taxon>
        <taxon>Bacteroidota</taxon>
        <taxon>Cytophagia</taxon>
        <taxon>Cytophagales</taxon>
        <taxon>Hymenobacteraceae</taxon>
        <taxon>Hymenobacter</taxon>
    </lineage>
</organism>
<dbReference type="EMBL" id="FRAS01000004">
    <property type="protein sequence ID" value="SHK59153.1"/>
    <property type="molecule type" value="Genomic_DNA"/>
</dbReference>
<reference evidence="4" key="1">
    <citation type="submission" date="2016-11" db="EMBL/GenBank/DDBJ databases">
        <authorList>
            <person name="Varghese N."/>
            <person name="Submissions S."/>
        </authorList>
    </citation>
    <scope>NUCLEOTIDE SEQUENCE [LARGE SCALE GENOMIC DNA]</scope>
    <source>
        <strain evidence="4">DSM 18569</strain>
    </source>
</reference>
<evidence type="ECO:0000256" key="1">
    <source>
        <dbReference type="SAM" id="SignalP"/>
    </source>
</evidence>
<gene>
    <name evidence="3" type="ORF">SAMN02746009_01189</name>
</gene>
<sequence>MFLRIAAPVLAGCLLGASSLRAQNELGNFSTAARGGVATTFVTDFQAIGVNPANLGRQDNARVAFTIAEFGVGVGSQSLTRTQLRKFIENSDETLTLAQKQEMARAFTSDNVLNLNADATPIAFSVVLPLVGSFAVSSRQRVTTHLGLNKNTAELLWLGKDAPIYPANFNPATAPLISEVLDGTSVQLAAYNEYNIAYGRQVLRLPSFSLSVGAGYRYVQGVGVVDVRASGGKLEAYSALSPQFNVDYGSVASNPSFNLRQDADKLIQPVGRGHGYDLGVAAEVGKKLRLGASVTDIGTMRWEGNLLTANDQRLKRLRSSGANSYEFLSELENIFASGTDSLFQYTPAQERNASLPTKLRLGAGLRVGTRLEVGADVTMPLNEVAGNLPNAFYGVALDVKPVSWIRLSTGLTTGAGYGLGLPVGFAIATKIYELGIGTRDLRGLLSDNKPYASVAVGTLRFKFGTAR</sequence>
<feature type="signal peptide" evidence="1">
    <location>
        <begin position="1"/>
        <end position="22"/>
    </location>
</feature>
<evidence type="ECO:0000313" key="4">
    <source>
        <dbReference type="Proteomes" id="UP000183947"/>
    </source>
</evidence>
<proteinExistence type="predicted"/>